<dbReference type="Proteomes" id="UP000076532">
    <property type="component" value="Unassembled WGS sequence"/>
</dbReference>
<dbReference type="InterPro" id="IPR038986">
    <property type="entry name" value="Clr2"/>
</dbReference>
<protein>
    <recommendedName>
        <fullName evidence="6">Cryptic loci regulator 2 N-terminal domain-containing protein</fullName>
    </recommendedName>
</protein>
<evidence type="ECO:0000313" key="4">
    <source>
        <dbReference type="EMBL" id="KZP25538.1"/>
    </source>
</evidence>
<dbReference type="Pfam" id="PF10383">
    <property type="entry name" value="Clr2"/>
    <property type="match status" value="1"/>
</dbReference>
<dbReference type="InterPro" id="IPR031915">
    <property type="entry name" value="Clr2_N"/>
</dbReference>
<dbReference type="GO" id="GO:0070824">
    <property type="term" value="C:SHREC complex"/>
    <property type="evidence" value="ECO:0007669"/>
    <property type="project" value="InterPro"/>
</dbReference>
<reference evidence="4 5" key="1">
    <citation type="journal article" date="2016" name="Mol. Biol. Evol.">
        <title>Comparative Genomics of Early-Diverging Mushroom-Forming Fungi Provides Insights into the Origins of Lignocellulose Decay Capabilities.</title>
        <authorList>
            <person name="Nagy L.G."/>
            <person name="Riley R."/>
            <person name="Tritt A."/>
            <person name="Adam C."/>
            <person name="Daum C."/>
            <person name="Floudas D."/>
            <person name="Sun H."/>
            <person name="Yadav J.S."/>
            <person name="Pangilinan J."/>
            <person name="Larsson K.H."/>
            <person name="Matsuura K."/>
            <person name="Barry K."/>
            <person name="Labutti K."/>
            <person name="Kuo R."/>
            <person name="Ohm R.A."/>
            <person name="Bhattacharya S.S."/>
            <person name="Shirouzu T."/>
            <person name="Yoshinaga Y."/>
            <person name="Martin F.M."/>
            <person name="Grigoriev I.V."/>
            <person name="Hibbett D.S."/>
        </authorList>
    </citation>
    <scope>NUCLEOTIDE SEQUENCE [LARGE SCALE GENOMIC DNA]</scope>
    <source>
        <strain evidence="4 5">CBS 109695</strain>
    </source>
</reference>
<dbReference type="GO" id="GO:0031934">
    <property type="term" value="C:mating-type region heterochromatin"/>
    <property type="evidence" value="ECO:0007669"/>
    <property type="project" value="TreeGrafter"/>
</dbReference>
<feature type="compositionally biased region" description="Basic and acidic residues" evidence="1">
    <location>
        <begin position="689"/>
        <end position="699"/>
    </location>
</feature>
<feature type="domain" description="Cryptic loci regulator 2 C-terminal" evidence="2">
    <location>
        <begin position="512"/>
        <end position="629"/>
    </location>
</feature>
<feature type="domain" description="Cryptic loci regulator 2 N-terminal" evidence="3">
    <location>
        <begin position="81"/>
        <end position="147"/>
    </location>
</feature>
<organism evidence="4 5">
    <name type="scientific">Athelia psychrophila</name>
    <dbReference type="NCBI Taxonomy" id="1759441"/>
    <lineage>
        <taxon>Eukaryota</taxon>
        <taxon>Fungi</taxon>
        <taxon>Dikarya</taxon>
        <taxon>Basidiomycota</taxon>
        <taxon>Agaricomycotina</taxon>
        <taxon>Agaricomycetes</taxon>
        <taxon>Agaricomycetidae</taxon>
        <taxon>Atheliales</taxon>
        <taxon>Atheliaceae</taxon>
        <taxon>Athelia</taxon>
    </lineage>
</organism>
<feature type="region of interest" description="Disordered" evidence="1">
    <location>
        <begin position="679"/>
        <end position="700"/>
    </location>
</feature>
<evidence type="ECO:0000313" key="5">
    <source>
        <dbReference type="Proteomes" id="UP000076532"/>
    </source>
</evidence>
<dbReference type="EMBL" id="KV417520">
    <property type="protein sequence ID" value="KZP25538.1"/>
    <property type="molecule type" value="Genomic_DNA"/>
</dbReference>
<feature type="region of interest" description="Disordered" evidence="1">
    <location>
        <begin position="478"/>
        <end position="498"/>
    </location>
</feature>
<dbReference type="PANTHER" id="PTHR38046:SF1">
    <property type="entry name" value="CRYPTIC LOCI REGULATOR 2"/>
    <property type="match status" value="1"/>
</dbReference>
<evidence type="ECO:0000259" key="2">
    <source>
        <dbReference type="Pfam" id="PF10383"/>
    </source>
</evidence>
<evidence type="ECO:0008006" key="6">
    <source>
        <dbReference type="Google" id="ProtNLM"/>
    </source>
</evidence>
<dbReference type="GO" id="GO:0030466">
    <property type="term" value="P:silent mating-type cassette heterochromatin formation"/>
    <property type="evidence" value="ECO:0007669"/>
    <property type="project" value="TreeGrafter"/>
</dbReference>
<dbReference type="Pfam" id="PF16761">
    <property type="entry name" value="Clr2_transil"/>
    <property type="match status" value="1"/>
</dbReference>
<evidence type="ECO:0000259" key="3">
    <source>
        <dbReference type="Pfam" id="PF16761"/>
    </source>
</evidence>
<keyword evidence="5" id="KW-1185">Reference proteome</keyword>
<dbReference type="AlphaFoldDB" id="A0A166NZE0"/>
<feature type="region of interest" description="Disordered" evidence="1">
    <location>
        <begin position="165"/>
        <end position="196"/>
    </location>
</feature>
<sequence length="860" mass="94801">MSHRGASKQHVIPPNPKWVEFESSDGDESLWPTNTTEVVDREGHVNYMRPAVLDEALSIKWRVEVARGVAKLANWDPEPAYVLKTWPTGYQMFDHNKGPRDSPRHDAYLMGSAHTSKFRSVPEFIPHAYWLLLPDDGSRPACQCKYCSKSGGQRAITMSLGLLPARTSSTSAPPQTPSRRIVPPPRMPKSKPEGSKPYAAAIRRVPKPPRATQEPKQVFAPQRNSDLRAAYGKTSAKLKRWFREGEVLWCALAIPINGGKGDEDRILFWPGVVAEIKFKTEPIPRNHSMDDEGDGAGQEVEPALARITAHPSTAHSNRGPMLESSQSSWTVRQWTVYSMRLLAVSHTIDIPDEGVLPYQAYVPPDQLLQAMRDVPYEQLDPRPERMSLFNPSPAPPQDPLALADFLYSYSNGQRFVEAAAPYSIAMQIASGMAGGWSVTDEWAYKLNVEAADIDLARSRAPQYPGSLHEVISASMAHNAAQHDVSESASAGPSSRPVPATAAVRQTVVQKRYQGLWWGTERIWTDDVVRLKVARRQIAPQGAENIYKPAGVSQRSIEYNTEHGFPDPAGPEFDASGRGVFMRIEAIYLADIQRDGKTKGEIRVSGMLYELADVDWEDPEDQSHQKEPLLNGDTEMPAVSGDAALTGGTMAVVGLGGASIEPILANPDPAIPPLASTTRIAEPASPHKPSHNDQLSHPRGSDFYPLPPAPTGFKLRPILPPGHEVVVDLTFISGRYYPCLLAHPLLQSTIDRALRSPVPLAGGPSAHEYLWAMEGLSPGCYNSVDPSYYKKDRVQMLRDADSSARAALEKFWQGLLPQKEGDDEDYNLSKRYGSIHLGEEDEETPAAAKIEELNELMEVDS</sequence>
<name>A0A166NZE0_9AGAM</name>
<accession>A0A166NZE0</accession>
<dbReference type="PANTHER" id="PTHR38046">
    <property type="entry name" value="CRYPTIC LOCI REGULATOR 2"/>
    <property type="match status" value="1"/>
</dbReference>
<dbReference type="OrthoDB" id="2421327at2759"/>
<dbReference type="GO" id="GO:0033553">
    <property type="term" value="C:rDNA heterochromatin"/>
    <property type="evidence" value="ECO:0007669"/>
    <property type="project" value="TreeGrafter"/>
</dbReference>
<feature type="compositionally biased region" description="Low complexity" evidence="1">
    <location>
        <begin position="165"/>
        <end position="180"/>
    </location>
</feature>
<proteinExistence type="predicted"/>
<gene>
    <name evidence="4" type="ORF">FIBSPDRAFT_783082</name>
</gene>
<evidence type="ECO:0000256" key="1">
    <source>
        <dbReference type="SAM" id="MobiDB-lite"/>
    </source>
</evidence>
<dbReference type="STRING" id="436010.A0A166NZE0"/>
<dbReference type="InterPro" id="IPR018839">
    <property type="entry name" value="Tscrpt-silencing_Clr2_C"/>
</dbReference>